<dbReference type="RefSeq" id="WP_058934921.1">
    <property type="nucleotide sequence ID" value="NZ_CP013729.1"/>
</dbReference>
<gene>
    <name evidence="1" type="ORF">RD2015_2210</name>
</gene>
<name>A0A0U3MQW8_9BURK</name>
<protein>
    <submittedName>
        <fullName evidence="1">Uncharacterized protein</fullName>
    </submittedName>
</protein>
<sequence length="75" mass="8334">MVTHAITHDVPPPAARQGAFKRWPFDRMSPGDSFVVQATEITAARKAASKYGAYNGERFTTETQPDGTLRVWRIA</sequence>
<evidence type="ECO:0000313" key="2">
    <source>
        <dbReference type="Proteomes" id="UP000060699"/>
    </source>
</evidence>
<keyword evidence="2" id="KW-1185">Reference proteome</keyword>
<dbReference type="STRING" id="76731.RD2015_2210"/>
<dbReference type="KEGG" id="rdp:RD2015_2210"/>
<proteinExistence type="predicted"/>
<reference evidence="1 2" key="1">
    <citation type="submission" date="2015-12" db="EMBL/GenBank/DDBJ databases">
        <title>Complete genome of Roseateles depolymerans KCTC 42856.</title>
        <authorList>
            <person name="Kim K.M."/>
        </authorList>
    </citation>
    <scope>NUCLEOTIDE SEQUENCE [LARGE SCALE GENOMIC DNA]</scope>
    <source>
        <strain evidence="1 2">KCTC 42856</strain>
    </source>
</reference>
<dbReference type="AlphaFoldDB" id="A0A0U3MQW8"/>
<evidence type="ECO:0000313" key="1">
    <source>
        <dbReference type="EMBL" id="ALV06682.1"/>
    </source>
</evidence>
<dbReference type="Proteomes" id="UP000060699">
    <property type="component" value="Chromosome"/>
</dbReference>
<organism evidence="1 2">
    <name type="scientific">Roseateles depolymerans</name>
    <dbReference type="NCBI Taxonomy" id="76731"/>
    <lineage>
        <taxon>Bacteria</taxon>
        <taxon>Pseudomonadati</taxon>
        <taxon>Pseudomonadota</taxon>
        <taxon>Betaproteobacteria</taxon>
        <taxon>Burkholderiales</taxon>
        <taxon>Sphaerotilaceae</taxon>
        <taxon>Roseateles</taxon>
    </lineage>
</organism>
<dbReference type="EMBL" id="CP013729">
    <property type="protein sequence ID" value="ALV06682.1"/>
    <property type="molecule type" value="Genomic_DNA"/>
</dbReference>
<accession>A0A0U3MQW8</accession>